<feature type="region of interest" description="Disordered" evidence="3">
    <location>
        <begin position="255"/>
        <end position="276"/>
    </location>
</feature>
<keyword evidence="1" id="KW-0479">Metal-binding</keyword>
<evidence type="ECO:0000259" key="4">
    <source>
        <dbReference type="PROSITE" id="PS50158"/>
    </source>
</evidence>
<organism evidence="5">
    <name type="scientific">Tanacetum cinerariifolium</name>
    <name type="common">Dalmatian daisy</name>
    <name type="synonym">Chrysanthemum cinerariifolium</name>
    <dbReference type="NCBI Taxonomy" id="118510"/>
    <lineage>
        <taxon>Eukaryota</taxon>
        <taxon>Viridiplantae</taxon>
        <taxon>Streptophyta</taxon>
        <taxon>Embryophyta</taxon>
        <taxon>Tracheophyta</taxon>
        <taxon>Spermatophyta</taxon>
        <taxon>Magnoliopsida</taxon>
        <taxon>eudicotyledons</taxon>
        <taxon>Gunneridae</taxon>
        <taxon>Pentapetalae</taxon>
        <taxon>asterids</taxon>
        <taxon>campanulids</taxon>
        <taxon>Asterales</taxon>
        <taxon>Asteraceae</taxon>
        <taxon>Asteroideae</taxon>
        <taxon>Anthemideae</taxon>
        <taxon>Anthemidinae</taxon>
        <taxon>Tanacetum</taxon>
    </lineage>
</organism>
<evidence type="ECO:0000313" key="5">
    <source>
        <dbReference type="EMBL" id="GEU86922.1"/>
    </source>
</evidence>
<keyword evidence="1" id="KW-0862">Zinc</keyword>
<feature type="compositionally biased region" description="Basic and acidic residues" evidence="3">
    <location>
        <begin position="20"/>
        <end position="29"/>
    </location>
</feature>
<dbReference type="InterPro" id="IPR057670">
    <property type="entry name" value="SH3_retrovirus"/>
</dbReference>
<evidence type="ECO:0000256" key="1">
    <source>
        <dbReference type="PROSITE-ProRule" id="PRU00047"/>
    </source>
</evidence>
<sequence>MGSKEETERLKRKGLNLKQEQVKKQKSSEEVPEIETSTEEFTKEKMKEMMQLVPVEYVYVQALQVKHPIINWKVHTKGQRSYWQIIRLGGNSACYQFFVDLLKQLDREDLNQLWALVKEYLSIRPATSEKEMELWVELKRMYEPYLEDQLWALTHNFMHAPVEWKLYDLSEVHHVTTKDNEIFMLVEKDYPLRKGDIGTLKKGLDYARSIIGIWAVIRLPDPKRKTLDEKGIDCIFVGYAEHSKEYRPNDIIPNLVESRRDDHSDDIPSETPEPRKVDKAKKFLSSGFSMKDIGEADVILGIKIKRENKIIVITQSHYIEKILKKFNREDCSPVSTLMDPVENLKPNTEVILNGDSPVPTRVIEGVVQPVAHTTAEQSLKIYEDEVKSSSSARTSTQNITFVSSQTTGSTNEPVSAVASISAASANIPVYALPNVDTLSNAVIYSFFASQSSSTQLDNDDLKQIDADDLEDINLKWQITMLTVRARQFLQRTGRNLGANGPTSMGFDMSKVNCYNCHRKGHFARECRSPKDTKKNVAAEPQRRNVPVETFTSNALVSQCDGVGSYDWCFQAEEEPTNYALMAFTSSSSSSFDNEVVSCLKAYTKAYATLQSHYDKLTNDFRKSQFDVISYKTGLESVEARLLVYQQNEYVFEEDIKLLKLKFQVRDNALVVLRQKFEKAEHERDDLKLKLEKFQTSSKNLSQLSASQTNDKTRLGYNTQVFNSSIFDCDEMLSSETDESFPASPIYDRYHSGDGYHVVPPPYTGTFMPPKPDLVFHDAPNVNKTVYTTFNVELSPTKPDNALSYTHRPSAPIIED</sequence>
<dbReference type="GO" id="GO:0008270">
    <property type="term" value="F:zinc ion binding"/>
    <property type="evidence" value="ECO:0007669"/>
    <property type="project" value="UniProtKB-KW"/>
</dbReference>
<dbReference type="AlphaFoldDB" id="A0A6L2NPL0"/>
<keyword evidence="1" id="KW-0863">Zinc-finger</keyword>
<feature type="compositionally biased region" description="Basic and acidic residues" evidence="3">
    <location>
        <begin position="257"/>
        <end position="276"/>
    </location>
</feature>
<dbReference type="Gene3D" id="4.10.60.10">
    <property type="entry name" value="Zinc finger, CCHC-type"/>
    <property type="match status" value="1"/>
</dbReference>
<dbReference type="InterPro" id="IPR001878">
    <property type="entry name" value="Znf_CCHC"/>
</dbReference>
<name>A0A6L2NPL0_TANCI</name>
<dbReference type="Pfam" id="PF07727">
    <property type="entry name" value="RVT_2"/>
    <property type="match status" value="1"/>
</dbReference>
<accession>A0A6L2NPL0</accession>
<evidence type="ECO:0000256" key="3">
    <source>
        <dbReference type="SAM" id="MobiDB-lite"/>
    </source>
</evidence>
<dbReference type="InterPro" id="IPR036875">
    <property type="entry name" value="Znf_CCHC_sf"/>
</dbReference>
<dbReference type="SMART" id="SM00343">
    <property type="entry name" value="ZnF_C2HC"/>
    <property type="match status" value="1"/>
</dbReference>
<feature type="region of interest" description="Disordered" evidence="3">
    <location>
        <begin position="1"/>
        <end position="37"/>
    </location>
</feature>
<dbReference type="EMBL" id="BKCJ010009428">
    <property type="protein sequence ID" value="GEU86922.1"/>
    <property type="molecule type" value="Genomic_DNA"/>
</dbReference>
<dbReference type="Pfam" id="PF25597">
    <property type="entry name" value="SH3_retrovirus"/>
    <property type="match status" value="1"/>
</dbReference>
<gene>
    <name evidence="5" type="ORF">Tci_058900</name>
</gene>
<reference evidence="5" key="1">
    <citation type="journal article" date="2019" name="Sci. Rep.">
        <title>Draft genome of Tanacetum cinerariifolium, the natural source of mosquito coil.</title>
        <authorList>
            <person name="Yamashiro T."/>
            <person name="Shiraishi A."/>
            <person name="Satake H."/>
            <person name="Nakayama K."/>
        </authorList>
    </citation>
    <scope>NUCLEOTIDE SEQUENCE</scope>
</reference>
<keyword evidence="2" id="KW-0175">Coiled coil</keyword>
<feature type="coiled-coil region" evidence="2">
    <location>
        <begin position="669"/>
        <end position="696"/>
    </location>
</feature>
<comment type="caution">
    <text evidence="5">The sequence shown here is derived from an EMBL/GenBank/DDBJ whole genome shotgun (WGS) entry which is preliminary data.</text>
</comment>
<feature type="domain" description="CCHC-type" evidence="4">
    <location>
        <begin position="513"/>
        <end position="528"/>
    </location>
</feature>
<protein>
    <submittedName>
        <fullName evidence="5">Zinc finger, CCHC-type</fullName>
    </submittedName>
</protein>
<proteinExistence type="predicted"/>
<dbReference type="GO" id="GO:0003676">
    <property type="term" value="F:nucleic acid binding"/>
    <property type="evidence" value="ECO:0007669"/>
    <property type="project" value="InterPro"/>
</dbReference>
<dbReference type="SUPFAM" id="SSF57756">
    <property type="entry name" value="Retrovirus zinc finger-like domains"/>
    <property type="match status" value="1"/>
</dbReference>
<dbReference type="PROSITE" id="PS50158">
    <property type="entry name" value="ZF_CCHC"/>
    <property type="match status" value="1"/>
</dbReference>
<evidence type="ECO:0000256" key="2">
    <source>
        <dbReference type="SAM" id="Coils"/>
    </source>
</evidence>
<dbReference type="InterPro" id="IPR013103">
    <property type="entry name" value="RVT_2"/>
</dbReference>